<feature type="coiled-coil region" evidence="6">
    <location>
        <begin position="49"/>
        <end position="111"/>
    </location>
</feature>
<dbReference type="SUPFAM" id="SSF49562">
    <property type="entry name" value="C2 domain (Calcium/lipid-binding domain, CaLB)"/>
    <property type="match status" value="2"/>
</dbReference>
<feature type="coiled-coil region" evidence="6">
    <location>
        <begin position="455"/>
        <end position="489"/>
    </location>
</feature>
<feature type="compositionally biased region" description="Low complexity" evidence="7">
    <location>
        <begin position="988"/>
        <end position="1006"/>
    </location>
</feature>
<keyword evidence="5" id="KW-0966">Cell projection</keyword>
<accession>A0AAD5XZK0</accession>
<keyword evidence="4" id="KW-0969">Cilium</keyword>
<feature type="compositionally biased region" description="Low complexity" evidence="7">
    <location>
        <begin position="1095"/>
        <end position="1110"/>
    </location>
</feature>
<feature type="domain" description="C2" evidence="8">
    <location>
        <begin position="636"/>
        <end position="764"/>
    </location>
</feature>
<dbReference type="PANTHER" id="PTHR14240:SF1">
    <property type="entry name" value="PROTEIN FANTOM-RELATED"/>
    <property type="match status" value="1"/>
</dbReference>
<dbReference type="GO" id="GO:0035869">
    <property type="term" value="C:ciliary transition zone"/>
    <property type="evidence" value="ECO:0007669"/>
    <property type="project" value="TreeGrafter"/>
</dbReference>
<dbReference type="InterPro" id="IPR021656">
    <property type="entry name" value="C2-C2_1"/>
</dbReference>
<dbReference type="GO" id="GO:1905515">
    <property type="term" value="P:non-motile cilium assembly"/>
    <property type="evidence" value="ECO:0007669"/>
    <property type="project" value="TreeGrafter"/>
</dbReference>
<reference evidence="9" key="1">
    <citation type="submission" date="2020-05" db="EMBL/GenBank/DDBJ databases">
        <title>Phylogenomic resolution of chytrid fungi.</title>
        <authorList>
            <person name="Stajich J.E."/>
            <person name="Amses K."/>
            <person name="Simmons R."/>
            <person name="Seto K."/>
            <person name="Myers J."/>
            <person name="Bonds A."/>
            <person name="Quandt C.A."/>
            <person name="Barry K."/>
            <person name="Liu P."/>
            <person name="Grigoriev I."/>
            <person name="Longcore J.E."/>
            <person name="James T.Y."/>
        </authorList>
    </citation>
    <scope>NUCLEOTIDE SEQUENCE</scope>
    <source>
        <strain evidence="9">JEL0476</strain>
    </source>
</reference>
<keyword evidence="10" id="KW-1185">Reference proteome</keyword>
<dbReference type="EMBL" id="JADGJW010000430">
    <property type="protein sequence ID" value="KAJ3217378.1"/>
    <property type="molecule type" value="Genomic_DNA"/>
</dbReference>
<evidence type="ECO:0000259" key="8">
    <source>
        <dbReference type="PROSITE" id="PS50004"/>
    </source>
</evidence>
<feature type="compositionally biased region" description="Low complexity" evidence="7">
    <location>
        <begin position="1152"/>
        <end position="1161"/>
    </location>
</feature>
<evidence type="ECO:0000256" key="4">
    <source>
        <dbReference type="ARBA" id="ARBA00023069"/>
    </source>
</evidence>
<feature type="region of interest" description="Disordered" evidence="7">
    <location>
        <begin position="982"/>
        <end position="1118"/>
    </location>
</feature>
<evidence type="ECO:0000256" key="5">
    <source>
        <dbReference type="ARBA" id="ARBA00023273"/>
    </source>
</evidence>
<evidence type="ECO:0000256" key="6">
    <source>
        <dbReference type="SAM" id="Coils"/>
    </source>
</evidence>
<dbReference type="CDD" id="cd00030">
    <property type="entry name" value="C2"/>
    <property type="match status" value="1"/>
</dbReference>
<dbReference type="InterPro" id="IPR035892">
    <property type="entry name" value="C2_domain_sf"/>
</dbReference>
<keyword evidence="3 6" id="KW-0175">Coiled coil</keyword>
<feature type="compositionally biased region" description="Basic and acidic residues" evidence="7">
    <location>
        <begin position="1141"/>
        <end position="1150"/>
    </location>
</feature>
<protein>
    <submittedName>
        <fullName evidence="9">Protein fantom</fullName>
    </submittedName>
</protein>
<evidence type="ECO:0000256" key="7">
    <source>
        <dbReference type="SAM" id="MobiDB-lite"/>
    </source>
</evidence>
<dbReference type="InterPro" id="IPR031139">
    <property type="entry name" value="RPGRIP1_fam"/>
</dbReference>
<evidence type="ECO:0000313" key="10">
    <source>
        <dbReference type="Proteomes" id="UP001211065"/>
    </source>
</evidence>
<evidence type="ECO:0000256" key="2">
    <source>
        <dbReference type="ARBA" id="ARBA00006042"/>
    </source>
</evidence>
<dbReference type="Gene3D" id="2.60.40.150">
    <property type="entry name" value="C2 domain"/>
    <property type="match status" value="2"/>
</dbReference>
<feature type="region of interest" description="Disordered" evidence="7">
    <location>
        <begin position="923"/>
        <end position="966"/>
    </location>
</feature>
<organism evidence="9 10">
    <name type="scientific">Clydaea vesicula</name>
    <dbReference type="NCBI Taxonomy" id="447962"/>
    <lineage>
        <taxon>Eukaryota</taxon>
        <taxon>Fungi</taxon>
        <taxon>Fungi incertae sedis</taxon>
        <taxon>Chytridiomycota</taxon>
        <taxon>Chytridiomycota incertae sedis</taxon>
        <taxon>Chytridiomycetes</taxon>
        <taxon>Lobulomycetales</taxon>
        <taxon>Lobulomycetaceae</taxon>
        <taxon>Clydaea</taxon>
    </lineage>
</organism>
<feature type="coiled-coil region" evidence="6">
    <location>
        <begin position="143"/>
        <end position="386"/>
    </location>
</feature>
<feature type="compositionally biased region" description="Low complexity" evidence="7">
    <location>
        <begin position="950"/>
        <end position="961"/>
    </location>
</feature>
<dbReference type="Pfam" id="PF11618">
    <property type="entry name" value="C2-C2_1"/>
    <property type="match status" value="1"/>
</dbReference>
<comment type="subcellular location">
    <subcellularLocation>
        <location evidence="1">Cell projection</location>
        <location evidence="1">Cilium</location>
    </subcellularLocation>
</comment>
<gene>
    <name evidence="9" type="primary">RPGRIP1L</name>
    <name evidence="9" type="ORF">HK099_005507</name>
</gene>
<evidence type="ECO:0000313" key="9">
    <source>
        <dbReference type="EMBL" id="KAJ3217378.1"/>
    </source>
</evidence>
<feature type="compositionally biased region" description="Low complexity" evidence="7">
    <location>
        <begin position="1049"/>
        <end position="1062"/>
    </location>
</feature>
<feature type="compositionally biased region" description="Polar residues" evidence="7">
    <location>
        <begin position="1177"/>
        <end position="1187"/>
    </location>
</feature>
<evidence type="ECO:0000256" key="3">
    <source>
        <dbReference type="ARBA" id="ARBA00023054"/>
    </source>
</evidence>
<feature type="compositionally biased region" description="Polar residues" evidence="7">
    <location>
        <begin position="1014"/>
        <end position="1040"/>
    </location>
</feature>
<feature type="region of interest" description="Disordered" evidence="7">
    <location>
        <begin position="1136"/>
        <end position="1187"/>
    </location>
</feature>
<sequence>MNSSRNRGGLLGIGNHHVGKISADEDALYTLKDDNLNLKKKLNSQDDKTKKLLTKVQRLSEDLRKAQSTSVKDSTKGVSSKKEEIENEYAITDLKSKMHEISKQNNQLRNKVQYFKSLHEAEVRKRAPYDHIPPRIHTVYLNYVEVEETDTALNEDIQKLEDLVYVLRGKLIEVEQELEETKTALGSVQEENTNVQKRQDIDRLGLQRDLVEKNKKIQNLTRDNDMLEEKYKAISETHQDALMTVENLTLELKEERQRVLDLDSQLRDFENEREKNFELMEMLKDIKAEKDLLENEYNNLLNNQFSKEREKEFRIELEKLKSENISLEREIQQYINEKATMLNKLKDMTENLKQCQNDKEFCEKRMLELQSQLEALQDKVRHLTLDGEIDLNELDEALAVVRLRRQKGVPLEFLIQVDELIDDKKLLQELRLQHAECIQELEKTHKLLMLQERINKDYKGEVEVLNKKLEAMRNEYELKLEENSRLLDLRSNKIAHLEAQLREILYSTVKVPSEAVDANKDEEEIELEHGQNLMEIHIEGALISSEGLSMIKKLGFEVIESGSNSKNFTTFIHFDFFEFETQITPLGIGSKPHFNHTSRYKKTIIGKVDFSLRMRIPMAQAICAFKERVVALNLLSVGDNNQKTDISKKFGNRAKVNELIVHVKQCQGLIPPLSNLPAVYCSYELYQYENIISDTVKGTTSPNFNFMKILQVPMTTDLDRYLRTSHVYILILDDNDVDNKDYMYGVAKVPLVSLVFNQKVDSIFELQDEYGFKRGSISVSIEWSEPYKLDVNPITRQIEDIQEKTKDGSTLKKFNTILDKKDANKYSSSEIMRQVVMKHNNGINLRDTEGGHKNNPQELAATLDSKNFHDTLFNKSTAKNRYVVSDKILEDNIAEKSNKRMGSTGEVDNEFEENLNLKSSNISVDSMNSHKNSGPGGKYVNTGSDEKYKQSGSSLNSSQLSLKEKKNKSISKKLLTSLHNAENDYHSRSSSCSSSQTPSSQTPSSRQSKKIYNPQINVKNLRSFSNIDMKNSEDGNISQNDESHPSYDVVSRSNSVESSSHSLKYGHTKSSLSSTTSEVLQTETLYAKRKKKNSKSSTNSEKSLKQSLSDDSLKNKHGQYDARNFHDAHEFLQVKSSTSENEVREPHEHPFSNSDSASHSSFENEKKSNSDLLEANDGNSNFDSYQNLPLETNLQSSNFGCDSEQNERSDISSQEIDRFQYLKDKTSEYSDDLNAHNSQWSRSNSNEKIFLENDNKSQITNTSENSECQSQSKDFLKIIVDNLNFDQILQEIQNSFGCTESLIHDADPPIQLLVLSTSFPKKEHF</sequence>
<dbReference type="InterPro" id="IPR000008">
    <property type="entry name" value="C2_dom"/>
</dbReference>
<evidence type="ECO:0000256" key="1">
    <source>
        <dbReference type="ARBA" id="ARBA00004138"/>
    </source>
</evidence>
<comment type="caution">
    <text evidence="9">The sequence shown here is derived from an EMBL/GenBank/DDBJ whole genome shotgun (WGS) entry which is preliminary data.</text>
</comment>
<dbReference type="PANTHER" id="PTHR14240">
    <property type="entry name" value="RETINITIS PIGMENTOSA GTPASE REGULATOR-INTERACTING PROTEIN"/>
    <property type="match status" value="1"/>
</dbReference>
<feature type="compositionally biased region" description="Polar residues" evidence="7">
    <location>
        <begin position="1068"/>
        <end position="1084"/>
    </location>
</feature>
<feature type="compositionally biased region" description="Polar residues" evidence="7">
    <location>
        <begin position="923"/>
        <end position="932"/>
    </location>
</feature>
<proteinExistence type="inferred from homology"/>
<dbReference type="PROSITE" id="PS50004">
    <property type="entry name" value="C2"/>
    <property type="match status" value="1"/>
</dbReference>
<comment type="similarity">
    <text evidence="2">Belongs to the RPGRIP1 family.</text>
</comment>
<name>A0AAD5XZK0_9FUNG</name>
<dbReference type="GO" id="GO:0005856">
    <property type="term" value="C:cytoskeleton"/>
    <property type="evidence" value="ECO:0007669"/>
    <property type="project" value="UniProtKB-ARBA"/>
</dbReference>
<dbReference type="Proteomes" id="UP001211065">
    <property type="component" value="Unassembled WGS sequence"/>
</dbReference>